<dbReference type="EMBL" id="KY684083">
    <property type="protein sequence ID" value="ARF08650.1"/>
    <property type="molecule type" value="Genomic_DNA"/>
</dbReference>
<evidence type="ECO:0000256" key="1">
    <source>
        <dbReference type="SAM" id="Coils"/>
    </source>
</evidence>
<feature type="region of interest" description="Disordered" evidence="2">
    <location>
        <begin position="210"/>
        <end position="230"/>
    </location>
</feature>
<gene>
    <name evidence="3" type="ORF">Catovirus_1_700</name>
</gene>
<feature type="region of interest" description="Disordered" evidence="2">
    <location>
        <begin position="96"/>
        <end position="119"/>
    </location>
</feature>
<reference evidence="3" key="1">
    <citation type="journal article" date="2017" name="Science">
        <title>Giant viruses with an expanded complement of translation system components.</title>
        <authorList>
            <person name="Schulz F."/>
            <person name="Yutin N."/>
            <person name="Ivanova N.N."/>
            <person name="Ortega D.R."/>
            <person name="Lee T.K."/>
            <person name="Vierheilig J."/>
            <person name="Daims H."/>
            <person name="Horn M."/>
            <person name="Wagner M."/>
            <person name="Jensen G.J."/>
            <person name="Kyrpides N.C."/>
            <person name="Koonin E.V."/>
            <person name="Woyke T."/>
        </authorList>
    </citation>
    <scope>NUCLEOTIDE SEQUENCE</scope>
    <source>
        <strain evidence="3">CTV1</strain>
    </source>
</reference>
<feature type="compositionally biased region" description="Low complexity" evidence="2">
    <location>
        <begin position="215"/>
        <end position="230"/>
    </location>
</feature>
<feature type="coiled-coil region" evidence="1">
    <location>
        <begin position="16"/>
        <end position="43"/>
    </location>
</feature>
<evidence type="ECO:0000313" key="3">
    <source>
        <dbReference type="EMBL" id="ARF08650.1"/>
    </source>
</evidence>
<keyword evidence="1" id="KW-0175">Coiled coil</keyword>
<sequence length="572" mass="67308">MINTNDITIPVITKTLDKVYKKVQNYHRKIKDLEEEIYDLRKYKKLYTEIQQKLNTDTNNNSFHDQYVSVNNNNDNNNNINNVNNNVDNKALLSKDKYGNHDNEYDKYDSGYDKYGNHDNEYDKYDSGYDKYGNHDNEYDKYDSGYDKYGNHDNEYDKYDSGYDKYGNHDNEYDKYDSGYDKYGNHDNEYDKYDSGYDKYGNHDNEYDKYDSGYDKYNSGNDKYDNYDNNYNDLNYPKNKTDSADNNKNIPLDLSDDEYKLSCMLKSNEYVIIGANNLLFITIKKAISLGFDDNKILKLMKPEIIDNIYLVKSGFSDDENKKLLDIIKNNTMPTREFSDMTKDNFEKVMASLYPLTYNIEFQMKAIDNDIKLQNKVVEKFNSLFCADFNWNEIKKLLNNEGDKWLLLDILINLSNCPSSLFRRNLGNKYYIRHKHSGKNIQYNYVDYNMLGCKIDTAFNKDNKIVLGSSFYTVYDDMVFAKILRKYNRKYLAGPSGSTVLLYIHVFDILGVERTDFNNGLLLGMIISNYVPFYHTLTEILLSSSFETKRKYVMNMDPVKYVTTELKSIGIIN</sequence>
<name>A0A1V0SAA7_9VIRU</name>
<organism evidence="3">
    <name type="scientific">Catovirus CTV1</name>
    <dbReference type="NCBI Taxonomy" id="1977631"/>
    <lineage>
        <taxon>Viruses</taxon>
        <taxon>Varidnaviria</taxon>
        <taxon>Bamfordvirae</taxon>
        <taxon>Nucleocytoviricota</taxon>
        <taxon>Megaviricetes</taxon>
        <taxon>Imitervirales</taxon>
        <taxon>Mimiviridae</taxon>
        <taxon>Klosneuvirinae</taxon>
        <taxon>Catovirus</taxon>
    </lineage>
</organism>
<protein>
    <submittedName>
        <fullName evidence="3">Uncharacterized protein</fullName>
    </submittedName>
</protein>
<accession>A0A1V0SAA7</accession>
<proteinExistence type="predicted"/>
<evidence type="ECO:0000256" key="2">
    <source>
        <dbReference type="SAM" id="MobiDB-lite"/>
    </source>
</evidence>